<keyword evidence="1" id="KW-0732">Signal</keyword>
<protein>
    <submittedName>
        <fullName evidence="3">Trypsin-like peptidase domain-containing protein</fullName>
    </submittedName>
</protein>
<dbReference type="InterPro" id="IPR036366">
    <property type="entry name" value="PGBDSf"/>
</dbReference>
<dbReference type="InterPro" id="IPR002477">
    <property type="entry name" value="Peptidoglycan-bd-like"/>
</dbReference>
<evidence type="ECO:0000313" key="4">
    <source>
        <dbReference type="Proteomes" id="UP001166585"/>
    </source>
</evidence>
<feature type="chain" id="PRO_5045521469" evidence="1">
    <location>
        <begin position="23"/>
        <end position="494"/>
    </location>
</feature>
<evidence type="ECO:0000256" key="1">
    <source>
        <dbReference type="SAM" id="SignalP"/>
    </source>
</evidence>
<evidence type="ECO:0000313" key="3">
    <source>
        <dbReference type="EMBL" id="MBS9475502.1"/>
    </source>
</evidence>
<dbReference type="Pfam" id="PF01471">
    <property type="entry name" value="PG_binding_1"/>
    <property type="match status" value="1"/>
</dbReference>
<dbReference type="SUPFAM" id="SSF47090">
    <property type="entry name" value="PGBD-like"/>
    <property type="match status" value="1"/>
</dbReference>
<gene>
    <name evidence="3" type="ORF">KIP89_00065</name>
</gene>
<name>A0ABS5R2J7_9HYPH</name>
<dbReference type="Pfam" id="PF13365">
    <property type="entry name" value="Trypsin_2"/>
    <property type="match status" value="1"/>
</dbReference>
<dbReference type="Gene3D" id="1.10.101.10">
    <property type="entry name" value="PGBD-like superfamily/PGBD"/>
    <property type="match status" value="1"/>
</dbReference>
<keyword evidence="4" id="KW-1185">Reference proteome</keyword>
<reference evidence="3" key="1">
    <citation type="submission" date="2021-05" db="EMBL/GenBank/DDBJ databases">
        <authorList>
            <person name="Sun Q."/>
            <person name="Inoue M."/>
        </authorList>
    </citation>
    <scope>NUCLEOTIDE SEQUENCE</scope>
    <source>
        <strain evidence="3">VKM B-3255</strain>
    </source>
</reference>
<feature type="signal peptide" evidence="1">
    <location>
        <begin position="1"/>
        <end position="22"/>
    </location>
</feature>
<dbReference type="InterPro" id="IPR009003">
    <property type="entry name" value="Peptidase_S1_PA"/>
</dbReference>
<comment type="caution">
    <text evidence="3">The sequence shown here is derived from an EMBL/GenBank/DDBJ whole genome shotgun (WGS) entry which is preliminary data.</text>
</comment>
<feature type="domain" description="Peptidoglycan binding-like" evidence="2">
    <location>
        <begin position="38"/>
        <end position="91"/>
    </location>
</feature>
<dbReference type="RefSeq" id="WP_213753380.1">
    <property type="nucleotide sequence ID" value="NZ_JAHCQH010000003.1"/>
</dbReference>
<proteinExistence type="predicted"/>
<dbReference type="EMBL" id="JAHCQH010000003">
    <property type="protein sequence ID" value="MBS9475502.1"/>
    <property type="molecule type" value="Genomic_DNA"/>
</dbReference>
<organism evidence="3 4">
    <name type="scientific">Ancylobacter radicis</name>
    <dbReference type="NCBI Taxonomy" id="2836179"/>
    <lineage>
        <taxon>Bacteria</taxon>
        <taxon>Pseudomonadati</taxon>
        <taxon>Pseudomonadota</taxon>
        <taxon>Alphaproteobacteria</taxon>
        <taxon>Hyphomicrobiales</taxon>
        <taxon>Xanthobacteraceae</taxon>
        <taxon>Ancylobacter</taxon>
    </lineage>
</organism>
<sequence length="494" mass="53519">MFRVLCVMLVAFLIGGATNRPADVGEARAAFKALPLQERLDIQSLLTVTGYWPVVANDAFGPKLMGAIQAFQSDAGFPATGILTAEQRRALREKASPLLRMWGLAPVRHPSASATLWVPKGLNLTMERDDGDLEFEAKSDALFISFVSATHANLEAAFRAVKGDLLKRRTLRLEYEVLKEDFFVVSTGGSGVSAYTRFQRLGTGLVGFTMVWKTDSDIHGDRLVVLISDLFRSSVGQKQSRQPPSPVQGTVAADDMRFIVIASRPEAYEAILEAREHHVRLSKLAVDVGAGQSFDNLFVARFANGRYAVVIGPVDGSKVTEMRDLFKGEGIIPDDSFVSDGSKLLEVVWTPTKEDRKPAVSAAATAPSKPKDVEISTGTGFYVAPKTILTNAHVVEGCTSVTVSLNRTPSPAKVMARDEANDLALVSAGEESAKTAAFRGGVKLGEDIAAFGFPLSEQLASSGNFTREPPRLCRRPQLLRGWGYDEQDDEQVLA</sequence>
<dbReference type="Gene3D" id="2.40.10.120">
    <property type="match status" value="1"/>
</dbReference>
<evidence type="ECO:0000259" key="2">
    <source>
        <dbReference type="Pfam" id="PF01471"/>
    </source>
</evidence>
<accession>A0ABS5R2J7</accession>
<dbReference type="SUPFAM" id="SSF50494">
    <property type="entry name" value="Trypsin-like serine proteases"/>
    <property type="match status" value="1"/>
</dbReference>
<dbReference type="Proteomes" id="UP001166585">
    <property type="component" value="Unassembled WGS sequence"/>
</dbReference>
<dbReference type="InterPro" id="IPR036365">
    <property type="entry name" value="PGBD-like_sf"/>
</dbReference>